<evidence type="ECO:0000313" key="13">
    <source>
        <dbReference type="EMBL" id="CCE85351.1"/>
    </source>
</evidence>
<keyword evidence="6" id="KW-0496">Mitochondrion</keyword>
<evidence type="ECO:0000256" key="7">
    <source>
        <dbReference type="ARBA" id="ARBA00023274"/>
    </source>
</evidence>
<dbReference type="CDD" id="cd00165">
    <property type="entry name" value="S4"/>
    <property type="match status" value="1"/>
</dbReference>
<evidence type="ECO:0000256" key="4">
    <source>
        <dbReference type="ARBA" id="ARBA00022884"/>
    </source>
</evidence>
<dbReference type="EMBL" id="FO082047">
    <property type="protein sequence ID" value="CCE85351.1"/>
    <property type="molecule type" value="Genomic_DNA"/>
</dbReference>
<dbReference type="GO" id="GO:0005763">
    <property type="term" value="C:mitochondrial small ribosomal subunit"/>
    <property type="evidence" value="ECO:0007669"/>
    <property type="project" value="TreeGrafter"/>
</dbReference>
<dbReference type="SUPFAM" id="SSF55174">
    <property type="entry name" value="Alpha-L RNA-binding motif"/>
    <property type="match status" value="1"/>
</dbReference>
<comment type="similarity">
    <text evidence="2">Belongs to the universal ribosomal protein uS4 family.</text>
</comment>
<reference evidence="13 14" key="1">
    <citation type="journal article" date="2012" name="G3 (Bethesda)">
        <title>Pichia sorbitophila, an interspecies yeast hybrid reveals early steps of genome resolution following polyploidization.</title>
        <authorList>
            <person name="Leh Louis V."/>
            <person name="Despons L."/>
            <person name="Friedrich A."/>
            <person name="Martin T."/>
            <person name="Durrens P."/>
            <person name="Casaregola S."/>
            <person name="Neuveglise C."/>
            <person name="Fairhead C."/>
            <person name="Marck C."/>
            <person name="Cruz J.A."/>
            <person name="Straub M.L."/>
            <person name="Kugler V."/>
            <person name="Sacerdot C."/>
            <person name="Uzunov Z."/>
            <person name="Thierry A."/>
            <person name="Weiss S."/>
            <person name="Bleykasten C."/>
            <person name="De Montigny J."/>
            <person name="Jacques N."/>
            <person name="Jung P."/>
            <person name="Lemaire M."/>
            <person name="Mallet S."/>
            <person name="Morel G."/>
            <person name="Richard G.F."/>
            <person name="Sarkar A."/>
            <person name="Savel G."/>
            <person name="Schacherer J."/>
            <person name="Seret M.L."/>
            <person name="Talla E."/>
            <person name="Samson G."/>
            <person name="Jubin C."/>
            <person name="Poulain J."/>
            <person name="Vacherie B."/>
            <person name="Barbe V."/>
            <person name="Pelletier E."/>
            <person name="Sherman D.J."/>
            <person name="Westhof E."/>
            <person name="Weissenbach J."/>
            <person name="Baret P.V."/>
            <person name="Wincker P."/>
            <person name="Gaillardin C."/>
            <person name="Dujon B."/>
            <person name="Souciet J.L."/>
        </authorList>
    </citation>
    <scope>NUCLEOTIDE SEQUENCE [LARGE SCALE GENOMIC DNA]</scope>
    <source>
        <strain evidence="14">ATCC MYA-4447 / BCRC 22081 / CBS 7064 / NBRC 10061 / NRRL Y-12695</strain>
    </source>
</reference>
<dbReference type="InParanoid" id="G8Y3T3"/>
<protein>
    <recommendedName>
        <fullName evidence="9">Small ribosomal subunit protein uS4m</fullName>
    </recommendedName>
</protein>
<evidence type="ECO:0000256" key="3">
    <source>
        <dbReference type="ARBA" id="ARBA00022730"/>
    </source>
</evidence>
<dbReference type="Proteomes" id="UP000005222">
    <property type="component" value="Chromosome M"/>
</dbReference>
<comment type="subcellular location">
    <subcellularLocation>
        <location evidence="1">Mitochondrion</location>
    </subcellularLocation>
</comment>
<dbReference type="OrthoDB" id="3356781at2759"/>
<dbReference type="AlphaFoldDB" id="G8Y3T3"/>
<dbReference type="PANTHER" id="PTHR11831">
    <property type="entry name" value="30S 40S RIBOSOMAL PROTEIN"/>
    <property type="match status" value="1"/>
</dbReference>
<feature type="domain" description="RNA-binding S4" evidence="12">
    <location>
        <begin position="103"/>
        <end position="166"/>
    </location>
</feature>
<dbReference type="Pfam" id="PF01479">
    <property type="entry name" value="S4"/>
    <property type="match status" value="1"/>
</dbReference>
<keyword evidence="4 10" id="KW-0694">RNA-binding</keyword>
<comment type="function">
    <text evidence="8">Component of the mitochondrial ribosome (mitoribosome), a dedicated translation machinery responsible for the synthesis of mitochondrial genome-encoded proteins, including at least some of the essential transmembrane subunits of the mitochondrial respiratory chain. The mitoribosomes are attached to the mitochondrial inner membrane and translation products are cotranslationally integrated into the membrane.</text>
</comment>
<keyword evidence="3 10" id="KW-0699">rRNA-binding</keyword>
<dbReference type="OMA" id="INHEFAN"/>
<evidence type="ECO:0000313" key="14">
    <source>
        <dbReference type="Proteomes" id="UP000005222"/>
    </source>
</evidence>
<evidence type="ECO:0000259" key="12">
    <source>
        <dbReference type="SMART" id="SM00363"/>
    </source>
</evidence>
<gene>
    <name evidence="13" type="primary">Piso0_004941</name>
    <name evidence="13" type="ORF">GNLVRS01_PISO0M04324g</name>
</gene>
<dbReference type="PROSITE" id="PS00632">
    <property type="entry name" value="RIBOSOMAL_S4"/>
    <property type="match status" value="1"/>
</dbReference>
<feature type="region of interest" description="Disordered" evidence="11">
    <location>
        <begin position="193"/>
        <end position="216"/>
    </location>
</feature>
<dbReference type="GO" id="GO:0042274">
    <property type="term" value="P:ribosomal small subunit biogenesis"/>
    <property type="evidence" value="ECO:0007669"/>
    <property type="project" value="TreeGrafter"/>
</dbReference>
<dbReference type="PANTHER" id="PTHR11831:SF4">
    <property type="entry name" value="SMALL RIBOSOMAL SUBUNIT PROTEIN US4M"/>
    <property type="match status" value="1"/>
</dbReference>
<organism evidence="13 14">
    <name type="scientific">Pichia sorbitophila (strain ATCC MYA-4447 / BCRC 22081 / CBS 7064 / NBRC 10061 / NRRL Y-12695)</name>
    <name type="common">Hybrid yeast</name>
    <dbReference type="NCBI Taxonomy" id="559304"/>
    <lineage>
        <taxon>Eukaryota</taxon>
        <taxon>Fungi</taxon>
        <taxon>Dikarya</taxon>
        <taxon>Ascomycota</taxon>
        <taxon>Saccharomycotina</taxon>
        <taxon>Pichiomycetes</taxon>
        <taxon>Debaryomycetaceae</taxon>
        <taxon>Millerozyma</taxon>
    </lineage>
</organism>
<dbReference type="InterPro" id="IPR018079">
    <property type="entry name" value="Ribosomal_uS4_CS"/>
</dbReference>
<dbReference type="Gene3D" id="3.10.290.10">
    <property type="entry name" value="RNA-binding S4 domain"/>
    <property type="match status" value="1"/>
</dbReference>
<keyword evidence="5" id="KW-0689">Ribosomal protein</keyword>
<keyword evidence="14" id="KW-1185">Reference proteome</keyword>
<dbReference type="PROSITE" id="PS50889">
    <property type="entry name" value="S4"/>
    <property type="match status" value="1"/>
</dbReference>
<accession>G8Y3T3</accession>
<sequence length="467" mass="53430">MPRKTKNMFSTARGRVRASMNKYNLFNLYKKPAINYQGKTLYQQKWLAKAETRAYHGEHLTESRWKELFKPNLESVAQLDASLKGVDVPETPLPLQTYATLEKRLEFALFRAMFASSVRQARQFILGGDVKVNGIVIKHPSFPLQSGDMFSVSPEKVLFALGRKKPSVEEAIKADKKQIAAWNSYVSSAKSNPREVWEMKKTKPKSLDPFQDSVEDHKENVKKFNKQIEKNMTKTQRETSRESLLSDILSTASSAGGRESVSPDSFTNFNNTDRQKAFQVFNYVSDAKHELLDKFSVEDTRAFITKKSNEFASQEEAKLALHVKQILSELVKSRMEHIRLAAEEQKLPEYVTSLPYSPDFASNLSYHQKLDKDAIMEDESKAVVNLPWQKGLFGRQDPSKSYFTPWLPRPFLGCFAVLPSHIEVSFSTCHAVYLRDPIARPNQSEVVTPLPDHVHERAYMYYARKGL</sequence>
<dbReference type="GO" id="GO:0019843">
    <property type="term" value="F:rRNA binding"/>
    <property type="evidence" value="ECO:0007669"/>
    <property type="project" value="UniProtKB-KW"/>
</dbReference>
<dbReference type="FunFam" id="3.10.290.10:FF:000025">
    <property type="entry name" value="30S ribosomal subunit S4"/>
    <property type="match status" value="1"/>
</dbReference>
<dbReference type="HOGENOM" id="CLU_026386_0_0_1"/>
<evidence type="ECO:0000256" key="2">
    <source>
        <dbReference type="ARBA" id="ARBA00007465"/>
    </source>
</evidence>
<dbReference type="eggNOG" id="ENOG502QTS9">
    <property type="taxonomic scope" value="Eukaryota"/>
</dbReference>
<dbReference type="InterPro" id="IPR002942">
    <property type="entry name" value="S4_RNA-bd"/>
</dbReference>
<dbReference type="SMART" id="SM00363">
    <property type="entry name" value="S4"/>
    <property type="match status" value="1"/>
</dbReference>
<evidence type="ECO:0000256" key="1">
    <source>
        <dbReference type="ARBA" id="ARBA00004173"/>
    </source>
</evidence>
<evidence type="ECO:0000256" key="10">
    <source>
        <dbReference type="PROSITE-ProRule" id="PRU00182"/>
    </source>
</evidence>
<evidence type="ECO:0000256" key="6">
    <source>
        <dbReference type="ARBA" id="ARBA00023128"/>
    </source>
</evidence>
<dbReference type="GO" id="GO:0003735">
    <property type="term" value="F:structural constituent of ribosome"/>
    <property type="evidence" value="ECO:0007669"/>
    <property type="project" value="TreeGrafter"/>
</dbReference>
<dbReference type="STRING" id="559304.G8Y3T3"/>
<name>G8Y3T3_PICSO</name>
<evidence type="ECO:0000256" key="8">
    <source>
        <dbReference type="ARBA" id="ARBA00037226"/>
    </source>
</evidence>
<proteinExistence type="inferred from homology"/>
<evidence type="ECO:0000256" key="5">
    <source>
        <dbReference type="ARBA" id="ARBA00022980"/>
    </source>
</evidence>
<dbReference type="FunCoup" id="G8Y3T3">
    <property type="interactions" value="233"/>
</dbReference>
<evidence type="ECO:0000256" key="9">
    <source>
        <dbReference type="ARBA" id="ARBA00071419"/>
    </source>
</evidence>
<evidence type="ECO:0000256" key="11">
    <source>
        <dbReference type="SAM" id="MobiDB-lite"/>
    </source>
</evidence>
<dbReference type="InterPro" id="IPR036986">
    <property type="entry name" value="S4_RNA-bd_sf"/>
</dbReference>
<dbReference type="InterPro" id="IPR022801">
    <property type="entry name" value="Ribosomal_uS4"/>
</dbReference>
<keyword evidence="7" id="KW-0687">Ribonucleoprotein</keyword>